<dbReference type="AlphaFoldDB" id="A0A8H5GK23"/>
<evidence type="ECO:0000259" key="2">
    <source>
        <dbReference type="Pfam" id="PF01693"/>
    </source>
</evidence>
<dbReference type="Pfam" id="PF01693">
    <property type="entry name" value="Cauli_VI"/>
    <property type="match status" value="1"/>
</dbReference>
<name>A0A8H5GK23_9AGAR</name>
<feature type="region of interest" description="Disordered" evidence="1">
    <location>
        <begin position="142"/>
        <end position="170"/>
    </location>
</feature>
<gene>
    <name evidence="3" type="ORF">D9758_008966</name>
</gene>
<evidence type="ECO:0000313" key="3">
    <source>
        <dbReference type="EMBL" id="KAF5366544.1"/>
    </source>
</evidence>
<protein>
    <recommendedName>
        <fullName evidence="2">Ribonuclease H1 N-terminal domain-containing protein</fullName>
    </recommendedName>
</protein>
<reference evidence="3 4" key="1">
    <citation type="journal article" date="2020" name="ISME J.">
        <title>Uncovering the hidden diversity of litter-decomposition mechanisms in mushroom-forming fungi.</title>
        <authorList>
            <person name="Floudas D."/>
            <person name="Bentzer J."/>
            <person name="Ahren D."/>
            <person name="Johansson T."/>
            <person name="Persson P."/>
            <person name="Tunlid A."/>
        </authorList>
    </citation>
    <scope>NUCLEOTIDE SEQUENCE [LARGE SCALE GENOMIC DNA]</scope>
    <source>
        <strain evidence="3 4">CBS 291.85</strain>
    </source>
</reference>
<dbReference type="InterPro" id="IPR011320">
    <property type="entry name" value="RNase_H1_N"/>
</dbReference>
<dbReference type="EMBL" id="JAACJM010000022">
    <property type="protein sequence ID" value="KAF5366544.1"/>
    <property type="molecule type" value="Genomic_DNA"/>
</dbReference>
<dbReference type="Proteomes" id="UP000559256">
    <property type="component" value="Unassembled WGS sequence"/>
</dbReference>
<evidence type="ECO:0000256" key="1">
    <source>
        <dbReference type="SAM" id="MobiDB-lite"/>
    </source>
</evidence>
<feature type="domain" description="Ribonuclease H1 N-terminal" evidence="2">
    <location>
        <begin position="60"/>
        <end position="100"/>
    </location>
</feature>
<evidence type="ECO:0000313" key="4">
    <source>
        <dbReference type="Proteomes" id="UP000559256"/>
    </source>
</evidence>
<dbReference type="SUPFAM" id="SSF55658">
    <property type="entry name" value="L9 N-domain-like"/>
    <property type="match status" value="1"/>
</dbReference>
<dbReference type="InterPro" id="IPR037056">
    <property type="entry name" value="RNase_H1_N_sf"/>
</dbReference>
<organism evidence="3 4">
    <name type="scientific">Tetrapyrgos nigripes</name>
    <dbReference type="NCBI Taxonomy" id="182062"/>
    <lineage>
        <taxon>Eukaryota</taxon>
        <taxon>Fungi</taxon>
        <taxon>Dikarya</taxon>
        <taxon>Basidiomycota</taxon>
        <taxon>Agaricomycotina</taxon>
        <taxon>Agaricomycetes</taxon>
        <taxon>Agaricomycetidae</taxon>
        <taxon>Agaricales</taxon>
        <taxon>Marasmiineae</taxon>
        <taxon>Marasmiaceae</taxon>
        <taxon>Tetrapyrgos</taxon>
    </lineage>
</organism>
<sequence length="333" mass="37167">MKRPSTNSLEMWQDLEDLTDVISSMSLPDDQPTSKRATCVPRLYDSRSQAASQKVFKQKKWYNVYTGQTPGCYTTWADTSARTQGVSLARHESFLTYEDALHGWRQNCLAVHAHGQEFVDGSYYENAQEVLPRAFTPPPHAASFKHVPGKKVTSAPSPPPSPSQPRTPSRCRVAHALFGAASPARGTDNILPPVYWAISVNGENTVVTSVDAADAILDEAQLRALVPFVKQVNSVTEAEEWFSHLETPTDESLLQSSMRHNFGHWFLLSNSLLGNKRQRREHGRYHDAADAILDEAQLQALVPFVKRVNSVTEAEEWFSCLETPTDESLQGEE</sequence>
<dbReference type="Gene3D" id="3.40.970.10">
    <property type="entry name" value="Ribonuclease H1, N-terminal domain"/>
    <property type="match status" value="1"/>
</dbReference>
<keyword evidence="4" id="KW-1185">Reference proteome</keyword>
<accession>A0A8H5GK23</accession>
<proteinExistence type="predicted"/>
<dbReference type="InterPro" id="IPR009027">
    <property type="entry name" value="Ribosomal_bL9/RNase_H1_N"/>
</dbReference>
<feature type="compositionally biased region" description="Pro residues" evidence="1">
    <location>
        <begin position="156"/>
        <end position="165"/>
    </location>
</feature>
<comment type="caution">
    <text evidence="3">The sequence shown here is derived from an EMBL/GenBank/DDBJ whole genome shotgun (WGS) entry which is preliminary data.</text>
</comment>
<dbReference type="OrthoDB" id="2871083at2759"/>